<evidence type="ECO:0000256" key="5">
    <source>
        <dbReference type="SAM" id="Phobius"/>
    </source>
</evidence>
<name>A0ABU9XPR2_9SPHN</name>
<reference evidence="6 7" key="1">
    <citation type="submission" date="2024-05" db="EMBL/GenBank/DDBJ databases">
        <authorList>
            <person name="Liu Q."/>
            <person name="Xin Y.-H."/>
        </authorList>
    </citation>
    <scope>NUCLEOTIDE SEQUENCE [LARGE SCALE GENOMIC DNA]</scope>
    <source>
        <strain evidence="6 7">CGMCC 1.15349</strain>
    </source>
</reference>
<feature type="transmembrane region" description="Helical" evidence="5">
    <location>
        <begin position="109"/>
        <end position="128"/>
    </location>
</feature>
<dbReference type="Pfam" id="PF07264">
    <property type="entry name" value="EI24"/>
    <property type="match status" value="1"/>
</dbReference>
<comment type="subcellular location">
    <subcellularLocation>
        <location evidence="1">Membrane</location>
        <topology evidence="1">Multi-pass membrane protein</topology>
    </subcellularLocation>
</comment>
<dbReference type="InterPro" id="IPR059112">
    <property type="entry name" value="CysZ/EI24"/>
</dbReference>
<dbReference type="RefSeq" id="WP_345863438.1">
    <property type="nucleotide sequence ID" value="NZ_JBDIMF010000001.1"/>
</dbReference>
<evidence type="ECO:0000313" key="6">
    <source>
        <dbReference type="EMBL" id="MEN2785810.1"/>
    </source>
</evidence>
<keyword evidence="4 5" id="KW-0472">Membrane</keyword>
<keyword evidence="3 5" id="KW-1133">Transmembrane helix</keyword>
<organism evidence="6 7">
    <name type="scientific">Sphingomonas qilianensis</name>
    <dbReference type="NCBI Taxonomy" id="1736690"/>
    <lineage>
        <taxon>Bacteria</taxon>
        <taxon>Pseudomonadati</taxon>
        <taxon>Pseudomonadota</taxon>
        <taxon>Alphaproteobacteria</taxon>
        <taxon>Sphingomonadales</taxon>
        <taxon>Sphingomonadaceae</taxon>
        <taxon>Sphingomonas</taxon>
    </lineage>
</organism>
<evidence type="ECO:0000256" key="4">
    <source>
        <dbReference type="ARBA" id="ARBA00023136"/>
    </source>
</evidence>
<keyword evidence="7" id="KW-1185">Reference proteome</keyword>
<comment type="caution">
    <text evidence="6">The sequence shown here is derived from an EMBL/GenBank/DDBJ whole genome shotgun (WGS) entry which is preliminary data.</text>
</comment>
<feature type="transmembrane region" description="Helical" evidence="5">
    <location>
        <begin position="63"/>
        <end position="88"/>
    </location>
</feature>
<sequence length="229" mass="23985">MIRAFFLSVGQLGDRRILAVFLKSLALTIALLAALGGGAWYTLTWLAGYWGWGSGAQSIAGVAAVALALIAAGILFRGVAVLVIGIFADDVVKAVEAKHYPQALASARDVLLARSVAMGLGSVGRFAIVNLALLPVYIVLLFTGIGPAILFFVVNGWLLGRDLGDMVAARHMDATDLKGWRGTTALSRFALGLIGTGLFVVPIVNLAAPVIVAAMATHWFHSGFQGRKA</sequence>
<dbReference type="EMBL" id="JBDIMF010000001">
    <property type="protein sequence ID" value="MEN2785810.1"/>
    <property type="molecule type" value="Genomic_DNA"/>
</dbReference>
<feature type="transmembrane region" description="Helical" evidence="5">
    <location>
        <begin position="189"/>
        <end position="220"/>
    </location>
</feature>
<evidence type="ECO:0000313" key="7">
    <source>
        <dbReference type="Proteomes" id="UP001404104"/>
    </source>
</evidence>
<feature type="transmembrane region" description="Helical" evidence="5">
    <location>
        <begin position="20"/>
        <end position="43"/>
    </location>
</feature>
<gene>
    <name evidence="6" type="ORF">ABC969_05175</name>
</gene>
<protein>
    <submittedName>
        <fullName evidence="6">EI24 domain-containing protein</fullName>
    </submittedName>
</protein>
<proteinExistence type="predicted"/>
<evidence type="ECO:0000256" key="3">
    <source>
        <dbReference type="ARBA" id="ARBA00022989"/>
    </source>
</evidence>
<dbReference type="Proteomes" id="UP001404104">
    <property type="component" value="Unassembled WGS sequence"/>
</dbReference>
<evidence type="ECO:0000256" key="2">
    <source>
        <dbReference type="ARBA" id="ARBA00022692"/>
    </source>
</evidence>
<accession>A0ABU9XPR2</accession>
<keyword evidence="2 5" id="KW-0812">Transmembrane</keyword>
<evidence type="ECO:0000256" key="1">
    <source>
        <dbReference type="ARBA" id="ARBA00004141"/>
    </source>
</evidence>
<feature type="transmembrane region" description="Helical" evidence="5">
    <location>
        <begin position="134"/>
        <end position="160"/>
    </location>
</feature>